<feature type="domain" description="RagB/SusD" evidence="7">
    <location>
        <begin position="316"/>
        <end position="486"/>
    </location>
</feature>
<gene>
    <name evidence="9" type="ORF">M094_3396</name>
</gene>
<evidence type="ECO:0000259" key="7">
    <source>
        <dbReference type="Pfam" id="PF07980"/>
    </source>
</evidence>
<dbReference type="GO" id="GO:0009279">
    <property type="term" value="C:cell outer membrane"/>
    <property type="evidence" value="ECO:0007669"/>
    <property type="project" value="UniProtKB-SubCell"/>
</dbReference>
<evidence type="ECO:0000313" key="9">
    <source>
        <dbReference type="EMBL" id="KDS63780.1"/>
    </source>
</evidence>
<dbReference type="GeneID" id="99750975"/>
<protein>
    <submittedName>
        <fullName evidence="9">Putative outer membrane protein, probably involved in nutrient binding protein</fullName>
    </submittedName>
</protein>
<feature type="chain" id="PRO_5001745223" evidence="6">
    <location>
        <begin position="20"/>
        <end position="488"/>
    </location>
</feature>
<dbReference type="Pfam" id="PF14322">
    <property type="entry name" value="SusD-like_3"/>
    <property type="match status" value="1"/>
</dbReference>
<reference evidence="9 10" key="1">
    <citation type="submission" date="2014-04" db="EMBL/GenBank/DDBJ databases">
        <authorList>
            <person name="Sears C."/>
            <person name="Carroll K."/>
            <person name="Sack B.R."/>
            <person name="Qadri F."/>
            <person name="Myers L.L."/>
            <person name="Chung G.-T."/>
            <person name="Escheverria P."/>
            <person name="Fraser C.M."/>
            <person name="Sadzewicz L."/>
            <person name="Shefchek K.A."/>
            <person name="Tallon L."/>
            <person name="Das S.P."/>
            <person name="Daugherty S."/>
            <person name="Mongodin E.F."/>
        </authorList>
    </citation>
    <scope>NUCLEOTIDE SEQUENCE [LARGE SCALE GENOMIC DNA]</scope>
    <source>
        <strain evidence="9 10">3978 T3 ii</strain>
    </source>
</reference>
<dbReference type="Gene3D" id="1.25.40.900">
    <property type="match status" value="1"/>
</dbReference>
<evidence type="ECO:0000256" key="1">
    <source>
        <dbReference type="ARBA" id="ARBA00004442"/>
    </source>
</evidence>
<keyword evidence="3 6" id="KW-0732">Signal</keyword>
<evidence type="ECO:0000256" key="4">
    <source>
        <dbReference type="ARBA" id="ARBA00023136"/>
    </source>
</evidence>
<keyword evidence="5" id="KW-0998">Cell outer membrane</keyword>
<evidence type="ECO:0000256" key="6">
    <source>
        <dbReference type="SAM" id="SignalP"/>
    </source>
</evidence>
<dbReference type="RefSeq" id="WP_005823923.1">
    <property type="nucleotide sequence ID" value="NZ_JNHN01000026.1"/>
</dbReference>
<sequence length="488" mass="55098">MKALKYMMMGMLVSLTASCGNDWLDVESSTKIPTETAIQNLDDVEYSLNGIYDVMRSTNYYSGRMIYYGDVTGDDAQSIKTGKRTTSYYMLDYTKDSGPSSHWSYAYKIIQNCNIILSQIDGLDVSEDDTEYFNDLKGQTLALRGFALFDLTRFFGYPYAKDGGASLGVPIVTEVSNTENKPSRNTVAQCYEAIIKDLKEGADLLDEEFNKGKINKWAAMLLLSRAYLYMEDNQNALITAEAAIAGAEKNKYRLWTNDEYGTIWGTDFASSDPGEVLFELVNLTVDGVGKESVAYLCWQAGYDDYCLTSSFYELMQEDPDDVRNQAYTVVPKTKRAYIAKYQPQSGKAVEDSNIPVLRLSELYLIAAEAAVKLNNNDKAVKYLDAIVSRANPEKTVQGKTVTLDDVLLERRKELFGEGHRFFDALRNHQTIVRKESTKEFPEIAETSHLKMVDESVSFDWNYYRVVLPIPKAEMNSNPNMQQNPTYGD</sequence>
<comment type="subcellular location">
    <subcellularLocation>
        <location evidence="1">Cell outer membrane</location>
    </subcellularLocation>
</comment>
<dbReference type="AlphaFoldDB" id="A0A078SS23"/>
<evidence type="ECO:0000256" key="3">
    <source>
        <dbReference type="ARBA" id="ARBA00022729"/>
    </source>
</evidence>
<dbReference type="InterPro" id="IPR011990">
    <property type="entry name" value="TPR-like_helical_dom_sf"/>
</dbReference>
<dbReference type="PROSITE" id="PS51257">
    <property type="entry name" value="PROKAR_LIPOPROTEIN"/>
    <property type="match status" value="1"/>
</dbReference>
<dbReference type="Proteomes" id="UP000028013">
    <property type="component" value="Unassembled WGS sequence"/>
</dbReference>
<dbReference type="Gene3D" id="1.25.40.390">
    <property type="match status" value="1"/>
</dbReference>
<keyword evidence="4" id="KW-0472">Membrane</keyword>
<dbReference type="Pfam" id="PF07980">
    <property type="entry name" value="SusD_RagB"/>
    <property type="match status" value="1"/>
</dbReference>
<organism evidence="9 10">
    <name type="scientific">Bacteroides uniformis str. 3978 T3 ii</name>
    <dbReference type="NCBI Taxonomy" id="1339349"/>
    <lineage>
        <taxon>Bacteria</taxon>
        <taxon>Pseudomonadati</taxon>
        <taxon>Bacteroidota</taxon>
        <taxon>Bacteroidia</taxon>
        <taxon>Bacteroidales</taxon>
        <taxon>Bacteroidaceae</taxon>
        <taxon>Bacteroides</taxon>
    </lineage>
</organism>
<dbReference type="InterPro" id="IPR033985">
    <property type="entry name" value="SusD-like_N"/>
</dbReference>
<feature type="signal peptide" evidence="6">
    <location>
        <begin position="1"/>
        <end position="19"/>
    </location>
</feature>
<evidence type="ECO:0000256" key="5">
    <source>
        <dbReference type="ARBA" id="ARBA00023237"/>
    </source>
</evidence>
<accession>A0A078SS23</accession>
<feature type="domain" description="SusD-like N-terminal" evidence="8">
    <location>
        <begin position="22"/>
        <end position="228"/>
    </location>
</feature>
<dbReference type="SUPFAM" id="SSF48452">
    <property type="entry name" value="TPR-like"/>
    <property type="match status" value="1"/>
</dbReference>
<evidence type="ECO:0000313" key="10">
    <source>
        <dbReference type="Proteomes" id="UP000028013"/>
    </source>
</evidence>
<evidence type="ECO:0000256" key="2">
    <source>
        <dbReference type="ARBA" id="ARBA00006275"/>
    </source>
</evidence>
<proteinExistence type="inferred from homology"/>
<dbReference type="Gene3D" id="2.20.20.130">
    <property type="match status" value="1"/>
</dbReference>
<dbReference type="EMBL" id="JNHN01000026">
    <property type="protein sequence ID" value="KDS63780.1"/>
    <property type="molecule type" value="Genomic_DNA"/>
</dbReference>
<evidence type="ECO:0000259" key="8">
    <source>
        <dbReference type="Pfam" id="PF14322"/>
    </source>
</evidence>
<dbReference type="CDD" id="cd08977">
    <property type="entry name" value="SusD"/>
    <property type="match status" value="1"/>
</dbReference>
<dbReference type="PATRIC" id="fig|1339349.3.peg.284"/>
<dbReference type="InterPro" id="IPR012944">
    <property type="entry name" value="SusD_RagB_dom"/>
</dbReference>
<name>A0A078SS23_BACUN</name>
<comment type="similarity">
    <text evidence="2">Belongs to the SusD family.</text>
</comment>
<comment type="caution">
    <text evidence="9">The sequence shown here is derived from an EMBL/GenBank/DDBJ whole genome shotgun (WGS) entry which is preliminary data.</text>
</comment>